<name>A0A2W2AGW6_9BACT</name>
<accession>A0A2W2AGW6</accession>
<dbReference type="Proteomes" id="UP000248745">
    <property type="component" value="Unassembled WGS sequence"/>
</dbReference>
<proteinExistence type="predicted"/>
<dbReference type="RefSeq" id="WP_110996941.1">
    <property type="nucleotide sequence ID" value="NZ_QKTW01000002.1"/>
</dbReference>
<dbReference type="OrthoDB" id="678101at2"/>
<sequence length="59" mass="6827">MRRTNQNREIKNVRHNAHASQSGGRRPENKDNLDSRANEEQDDKGGDTTHNVKETRKTK</sequence>
<feature type="compositionally biased region" description="Basic and acidic residues" evidence="1">
    <location>
        <begin position="1"/>
        <end position="12"/>
    </location>
</feature>
<comment type="caution">
    <text evidence="2">The sequence shown here is derived from an EMBL/GenBank/DDBJ whole genome shotgun (WGS) entry which is preliminary data.</text>
</comment>
<feature type="compositionally biased region" description="Basic and acidic residues" evidence="1">
    <location>
        <begin position="25"/>
        <end position="59"/>
    </location>
</feature>
<feature type="region of interest" description="Disordered" evidence="1">
    <location>
        <begin position="1"/>
        <end position="59"/>
    </location>
</feature>
<evidence type="ECO:0000256" key="1">
    <source>
        <dbReference type="SAM" id="MobiDB-lite"/>
    </source>
</evidence>
<keyword evidence="3" id="KW-1185">Reference proteome</keyword>
<reference evidence="2 3" key="1">
    <citation type="submission" date="2018-06" db="EMBL/GenBank/DDBJ databases">
        <title>Mucibacter soli gen. nov., sp. nov., a new member of the family Chitinophagaceae producing mucin.</title>
        <authorList>
            <person name="Kim M.-K."/>
            <person name="Park S."/>
            <person name="Kim T.-S."/>
            <person name="Joung Y."/>
            <person name="Han J.-H."/>
            <person name="Kim S.B."/>
        </authorList>
    </citation>
    <scope>NUCLEOTIDE SEQUENCE [LARGE SCALE GENOMIC DNA]</scope>
    <source>
        <strain evidence="2 3">R1-15</strain>
    </source>
</reference>
<gene>
    <name evidence="2" type="ORF">DN068_00615</name>
</gene>
<protein>
    <submittedName>
        <fullName evidence="2">Uncharacterized protein</fullName>
    </submittedName>
</protein>
<organism evidence="2 3">
    <name type="scientific">Taibaiella soli</name>
    <dbReference type="NCBI Taxonomy" id="1649169"/>
    <lineage>
        <taxon>Bacteria</taxon>
        <taxon>Pseudomonadati</taxon>
        <taxon>Bacteroidota</taxon>
        <taxon>Chitinophagia</taxon>
        <taxon>Chitinophagales</taxon>
        <taxon>Chitinophagaceae</taxon>
        <taxon>Taibaiella</taxon>
    </lineage>
</organism>
<evidence type="ECO:0000313" key="2">
    <source>
        <dbReference type="EMBL" id="PZF74735.1"/>
    </source>
</evidence>
<dbReference type="EMBL" id="QKTW01000002">
    <property type="protein sequence ID" value="PZF74735.1"/>
    <property type="molecule type" value="Genomic_DNA"/>
</dbReference>
<dbReference type="AlphaFoldDB" id="A0A2W2AGW6"/>
<evidence type="ECO:0000313" key="3">
    <source>
        <dbReference type="Proteomes" id="UP000248745"/>
    </source>
</evidence>